<protein>
    <submittedName>
        <fullName evidence="1">Uncharacterized protein</fullName>
    </submittedName>
</protein>
<dbReference type="Proteomes" id="UP000266841">
    <property type="component" value="Unassembled WGS sequence"/>
</dbReference>
<evidence type="ECO:0000313" key="1">
    <source>
        <dbReference type="EMBL" id="EJK64345.1"/>
    </source>
</evidence>
<gene>
    <name evidence="1" type="ORF">THAOC_14931</name>
</gene>
<sequence>MDEGNIDSMTVAGIDYRLYLTPSMPPQPSTRPLGAPVDQSMDMAVDMAEDGDLLA</sequence>
<organism evidence="1 2">
    <name type="scientific">Thalassiosira oceanica</name>
    <name type="common">Marine diatom</name>
    <dbReference type="NCBI Taxonomy" id="159749"/>
    <lineage>
        <taxon>Eukaryota</taxon>
        <taxon>Sar</taxon>
        <taxon>Stramenopiles</taxon>
        <taxon>Ochrophyta</taxon>
        <taxon>Bacillariophyta</taxon>
        <taxon>Coscinodiscophyceae</taxon>
        <taxon>Thalassiosirophycidae</taxon>
        <taxon>Thalassiosirales</taxon>
        <taxon>Thalassiosiraceae</taxon>
        <taxon>Thalassiosira</taxon>
    </lineage>
</organism>
<comment type="caution">
    <text evidence="1">The sequence shown here is derived from an EMBL/GenBank/DDBJ whole genome shotgun (WGS) entry which is preliminary data.</text>
</comment>
<proteinExistence type="predicted"/>
<dbReference type="EMBL" id="AGNL01017363">
    <property type="protein sequence ID" value="EJK64345.1"/>
    <property type="molecule type" value="Genomic_DNA"/>
</dbReference>
<evidence type="ECO:0000313" key="2">
    <source>
        <dbReference type="Proteomes" id="UP000266841"/>
    </source>
</evidence>
<dbReference type="AlphaFoldDB" id="K0SG68"/>
<name>K0SG68_THAOC</name>
<reference evidence="1 2" key="1">
    <citation type="journal article" date="2012" name="Genome Biol.">
        <title>Genome and low-iron response of an oceanic diatom adapted to chronic iron limitation.</title>
        <authorList>
            <person name="Lommer M."/>
            <person name="Specht M."/>
            <person name="Roy A.S."/>
            <person name="Kraemer L."/>
            <person name="Andreson R."/>
            <person name="Gutowska M.A."/>
            <person name="Wolf J."/>
            <person name="Bergner S.V."/>
            <person name="Schilhabel M.B."/>
            <person name="Klostermeier U.C."/>
            <person name="Beiko R.G."/>
            <person name="Rosenstiel P."/>
            <person name="Hippler M."/>
            <person name="Laroche J."/>
        </authorList>
    </citation>
    <scope>NUCLEOTIDE SEQUENCE [LARGE SCALE GENOMIC DNA]</scope>
    <source>
        <strain evidence="1 2">CCMP1005</strain>
    </source>
</reference>
<keyword evidence="2" id="KW-1185">Reference proteome</keyword>
<accession>K0SG68</accession>
<feature type="non-terminal residue" evidence="1">
    <location>
        <position position="55"/>
    </location>
</feature>